<dbReference type="EMBL" id="CP017269">
    <property type="protein sequence ID" value="AOT70602.1"/>
    <property type="molecule type" value="Genomic_DNA"/>
</dbReference>
<proteinExistence type="predicted"/>
<evidence type="ECO:0008006" key="4">
    <source>
        <dbReference type="Google" id="ProtNLM"/>
    </source>
</evidence>
<feature type="transmembrane region" description="Helical" evidence="1">
    <location>
        <begin position="125"/>
        <end position="154"/>
    </location>
</feature>
<protein>
    <recommendedName>
        <fullName evidence="4">ABC transporter permease</fullName>
    </recommendedName>
</protein>
<feature type="transmembrane region" description="Helical" evidence="1">
    <location>
        <begin position="433"/>
        <end position="454"/>
    </location>
</feature>
<evidence type="ECO:0000313" key="3">
    <source>
        <dbReference type="Proteomes" id="UP000095743"/>
    </source>
</evidence>
<feature type="transmembrane region" description="Helical" evidence="1">
    <location>
        <begin position="297"/>
        <end position="319"/>
    </location>
</feature>
<evidence type="ECO:0000313" key="2">
    <source>
        <dbReference type="EMBL" id="AOT70602.1"/>
    </source>
</evidence>
<feature type="transmembrane region" description="Helical" evidence="1">
    <location>
        <begin position="238"/>
        <end position="256"/>
    </location>
</feature>
<dbReference type="KEGG" id="gfe:Gferi_14095"/>
<dbReference type="RefSeq" id="WP_069977529.1">
    <property type="nucleotide sequence ID" value="NZ_CP017269.1"/>
</dbReference>
<keyword evidence="1" id="KW-0472">Membrane</keyword>
<reference evidence="2 3" key="1">
    <citation type="submission" date="2016-09" db="EMBL/GenBank/DDBJ databases">
        <title>Genomic analysis reveals versatility of anaerobic energy metabolism of Geosporobacter ferrireducens IRF9 of phylum Firmicutes.</title>
        <authorList>
            <person name="Kim S.-J."/>
        </authorList>
    </citation>
    <scope>NUCLEOTIDE SEQUENCE [LARGE SCALE GENOMIC DNA]</scope>
    <source>
        <strain evidence="2 3">IRF9</strain>
    </source>
</reference>
<feature type="transmembrane region" description="Helical" evidence="1">
    <location>
        <begin position="188"/>
        <end position="208"/>
    </location>
</feature>
<keyword evidence="3" id="KW-1185">Reference proteome</keyword>
<dbReference type="OrthoDB" id="2014935at2"/>
<feature type="transmembrane region" description="Helical" evidence="1">
    <location>
        <begin position="21"/>
        <end position="41"/>
    </location>
</feature>
<feature type="transmembrane region" description="Helical" evidence="1">
    <location>
        <begin position="344"/>
        <end position="365"/>
    </location>
</feature>
<feature type="transmembrane region" description="Helical" evidence="1">
    <location>
        <begin position="84"/>
        <end position="104"/>
    </location>
</feature>
<feature type="transmembrane region" description="Helical" evidence="1">
    <location>
        <begin position="160"/>
        <end position="181"/>
    </location>
</feature>
<keyword evidence="1" id="KW-1133">Transmembrane helix</keyword>
<dbReference type="AlphaFoldDB" id="A0A1D8GI93"/>
<evidence type="ECO:0000256" key="1">
    <source>
        <dbReference type="SAM" id="Phobius"/>
    </source>
</evidence>
<organism evidence="2 3">
    <name type="scientific">Geosporobacter ferrireducens</name>
    <dbReference type="NCBI Taxonomy" id="1424294"/>
    <lineage>
        <taxon>Bacteria</taxon>
        <taxon>Bacillati</taxon>
        <taxon>Bacillota</taxon>
        <taxon>Clostridia</taxon>
        <taxon>Peptostreptococcales</taxon>
        <taxon>Thermotaleaceae</taxon>
        <taxon>Geosporobacter</taxon>
    </lineage>
</organism>
<dbReference type="Proteomes" id="UP000095743">
    <property type="component" value="Chromosome"/>
</dbReference>
<sequence>MKKDLIGTGGLIRLILRRDRILLLLWMLVTLSIILGGAATIENVYPTVEARQERFDQVMNIPMFMLFQSKAFDISPGALVTQQAFGGTTILAALGSALFLVRHTRKEEQTGRRELIGSTVVGRHAPLAAALTVVLGAGVILAAVSSIGLIGIGFPMAGSLALGLVVGSAVWIAAAMAAVAAQLTENSGVASVSAIVLFYGFHFVRGISDMGGESLDWLGWLVPNGWLERVRPFAGERWWIFGLIAVFVILLLRLAFRLAGRRDLGAGLIPARNGPATAPAGLRNPIGLAWRLQRRMLFFWIGLITIIALPSGFVGPSAMKEYAQSQWLQEYAAAINVANPTDAFFTYLVFVMVFPIAMYAIMATLRMRSDEAEGTAEMILTTSVNRGRWAASHLAFGIGAPVILLVILGFGFGLGNGVQSNDLSGDIARMLRLTTSLVPAVWVIVGITMAAFGLLGRVSNVIGWTALAVGIITEIIVKMKLLPEWLFLVLSPFAHVNPYFRPSAMTFAGLTLLSAVLVILGFYGLKRRDLTN</sequence>
<feature type="transmembrane region" description="Helical" evidence="1">
    <location>
        <begin position="461"/>
        <end position="479"/>
    </location>
</feature>
<keyword evidence="1" id="KW-0812">Transmembrane</keyword>
<feature type="transmembrane region" description="Helical" evidence="1">
    <location>
        <begin position="394"/>
        <end position="413"/>
    </location>
</feature>
<feature type="transmembrane region" description="Helical" evidence="1">
    <location>
        <begin position="499"/>
        <end position="525"/>
    </location>
</feature>
<name>A0A1D8GI93_9FIRM</name>
<accession>A0A1D8GI93</accession>
<dbReference type="STRING" id="1424294.Gferi_14095"/>
<gene>
    <name evidence="2" type="ORF">Gferi_14095</name>
</gene>